<comment type="cofactor">
    <cofactor evidence="1">
        <name>[4Fe-4S] cluster</name>
        <dbReference type="ChEBI" id="CHEBI:49883"/>
    </cofactor>
</comment>
<dbReference type="PANTHER" id="PTHR11228:SF7">
    <property type="entry name" value="PQQA PEPTIDE CYCLASE"/>
    <property type="match status" value="1"/>
</dbReference>
<dbReference type="RefSeq" id="WP_198442395.1">
    <property type="nucleotide sequence ID" value="NZ_CBCSHE010000008.1"/>
</dbReference>
<dbReference type="AlphaFoldDB" id="A0A7T3V4R5"/>
<evidence type="ECO:0000256" key="3">
    <source>
        <dbReference type="ARBA" id="ARBA00022723"/>
    </source>
</evidence>
<dbReference type="InterPro" id="IPR058240">
    <property type="entry name" value="rSAM_sf"/>
</dbReference>
<dbReference type="GO" id="GO:0046872">
    <property type="term" value="F:metal ion binding"/>
    <property type="evidence" value="ECO:0007669"/>
    <property type="project" value="UniProtKB-KW"/>
</dbReference>
<dbReference type="NCBIfam" id="TIGR04085">
    <property type="entry name" value="rSAM_more_4Fe4S"/>
    <property type="match status" value="1"/>
</dbReference>
<dbReference type="SFLD" id="SFLDG01386">
    <property type="entry name" value="main_SPASM_domain-containing"/>
    <property type="match status" value="1"/>
</dbReference>
<dbReference type="SMART" id="SM00729">
    <property type="entry name" value="Elp3"/>
    <property type="match status" value="1"/>
</dbReference>
<dbReference type="InterPro" id="IPR050377">
    <property type="entry name" value="Radical_SAM_PqqE_MftC-like"/>
</dbReference>
<dbReference type="InterPro" id="IPR007197">
    <property type="entry name" value="rSAM"/>
</dbReference>
<dbReference type="GO" id="GO:0003824">
    <property type="term" value="F:catalytic activity"/>
    <property type="evidence" value="ECO:0007669"/>
    <property type="project" value="InterPro"/>
</dbReference>
<dbReference type="Pfam" id="PF04055">
    <property type="entry name" value="Radical_SAM"/>
    <property type="match status" value="1"/>
</dbReference>
<evidence type="ECO:0000256" key="5">
    <source>
        <dbReference type="ARBA" id="ARBA00023014"/>
    </source>
</evidence>
<dbReference type="InterPro" id="IPR023885">
    <property type="entry name" value="4Fe4S-binding_SPASM_dom"/>
</dbReference>
<evidence type="ECO:0000313" key="8">
    <source>
        <dbReference type="Proteomes" id="UP000595224"/>
    </source>
</evidence>
<organism evidence="7 8">
    <name type="scientific">Treponema peruense</name>
    <dbReference type="NCBI Taxonomy" id="2787628"/>
    <lineage>
        <taxon>Bacteria</taxon>
        <taxon>Pseudomonadati</taxon>
        <taxon>Spirochaetota</taxon>
        <taxon>Spirochaetia</taxon>
        <taxon>Spirochaetales</taxon>
        <taxon>Treponemataceae</taxon>
        <taxon>Treponema</taxon>
    </lineage>
</organism>
<evidence type="ECO:0000256" key="4">
    <source>
        <dbReference type="ARBA" id="ARBA00023004"/>
    </source>
</evidence>
<dbReference type="InterPro" id="IPR006638">
    <property type="entry name" value="Elp3/MiaA/NifB-like_rSAM"/>
</dbReference>
<keyword evidence="3" id="KW-0479">Metal-binding</keyword>
<dbReference type="InterPro" id="IPR013785">
    <property type="entry name" value="Aldolase_TIM"/>
</dbReference>
<dbReference type="EMBL" id="CP064936">
    <property type="protein sequence ID" value="QQA00688.1"/>
    <property type="molecule type" value="Genomic_DNA"/>
</dbReference>
<feature type="domain" description="Radical SAM core" evidence="6">
    <location>
        <begin position="133"/>
        <end position="353"/>
    </location>
</feature>
<proteinExistence type="predicted"/>
<evidence type="ECO:0000313" key="7">
    <source>
        <dbReference type="EMBL" id="QQA00688.1"/>
    </source>
</evidence>
<dbReference type="SUPFAM" id="SSF102114">
    <property type="entry name" value="Radical SAM enzymes"/>
    <property type="match status" value="1"/>
</dbReference>
<dbReference type="SFLD" id="SFLDG01067">
    <property type="entry name" value="SPASM/twitch_domain_containing"/>
    <property type="match status" value="1"/>
</dbReference>
<dbReference type="Pfam" id="PF13186">
    <property type="entry name" value="SPASM"/>
    <property type="match status" value="1"/>
</dbReference>
<evidence type="ECO:0000259" key="6">
    <source>
        <dbReference type="PROSITE" id="PS51918"/>
    </source>
</evidence>
<dbReference type="InterPro" id="IPR008792">
    <property type="entry name" value="PQQD"/>
</dbReference>
<dbReference type="SFLD" id="SFLDS00029">
    <property type="entry name" value="Radical_SAM"/>
    <property type="match status" value="1"/>
</dbReference>
<keyword evidence="8" id="KW-1185">Reference proteome</keyword>
<protein>
    <submittedName>
        <fullName evidence="7">Radical SAM protein</fullName>
    </submittedName>
</protein>
<reference evidence="7 8" key="1">
    <citation type="submission" date="2020-11" db="EMBL/GenBank/DDBJ databases">
        <title>Treponema Peruensis nv. sp., first commensal Treponema isolated from human feces.</title>
        <authorList>
            <person name="Belkhou C."/>
            <person name="Raes J."/>
        </authorList>
    </citation>
    <scope>NUCLEOTIDE SEQUENCE [LARGE SCALE GENOMIC DNA]</scope>
    <source>
        <strain evidence="7 8">RCC2812</strain>
    </source>
</reference>
<dbReference type="PROSITE" id="PS51918">
    <property type="entry name" value="RADICAL_SAM"/>
    <property type="match status" value="1"/>
</dbReference>
<dbReference type="PANTHER" id="PTHR11228">
    <property type="entry name" value="RADICAL SAM DOMAIN PROTEIN"/>
    <property type="match status" value="1"/>
</dbReference>
<dbReference type="GO" id="GO:0051536">
    <property type="term" value="F:iron-sulfur cluster binding"/>
    <property type="evidence" value="ECO:0007669"/>
    <property type="project" value="UniProtKB-KW"/>
</dbReference>
<dbReference type="CDD" id="cd01335">
    <property type="entry name" value="Radical_SAM"/>
    <property type="match status" value="1"/>
</dbReference>
<dbReference type="Proteomes" id="UP000595224">
    <property type="component" value="Chromosome"/>
</dbReference>
<evidence type="ECO:0000256" key="2">
    <source>
        <dbReference type="ARBA" id="ARBA00022691"/>
    </source>
</evidence>
<accession>A0A7T3V4R5</accession>
<sequence length="487" mass="55647">MLYRQKKDTYIRNYDGVGYITSTGIFNDRIVNQSGTIFLCALSRTPQTLDELTDKILPQFTGVDRETIKSDAQEFYETLIQDGFIIKGETEEELNAKDIGFTYNSILPKTAREDFTPTIQRADSDTQEFLEKHFKDKPHLTSFQIELTSKCNERCVHCYIPHKFKLNNITDELYYSTLEQLSKMGVLSVTLSGGEPMCHPHFKEYLRAAKKYDFYVNILSNLTLLDDETIQIMKESNVSSVQVSLYSMIPEHHDTITTLPGSFEKTKNAILKLIENDIPLHVSCPTMKGNKDDFKDVLAWCTEHKIRAQTDYIMMAQYNHETENLANRLSVEEAGKVIETIVLGDEDYQKSILESEFEERCNQAQFNPERRLCGVGISSCCMVSNGNVYPCAGWQEMVLGNLNEDNLQNIWDNSEKIKWLRGLKMKDLGNGECCKCDKAAFCAPCMVRNANESPTGNPLEINRHFCAVAAKNKQIVLDWRNAKLKEV</sequence>
<dbReference type="Pfam" id="PF05402">
    <property type="entry name" value="PqqD"/>
    <property type="match status" value="1"/>
</dbReference>
<keyword evidence="2" id="KW-0949">S-adenosyl-L-methionine</keyword>
<keyword evidence="5" id="KW-0411">Iron-sulfur</keyword>
<keyword evidence="4" id="KW-0408">Iron</keyword>
<name>A0A7T3V4R5_9SPIR</name>
<evidence type="ECO:0000256" key="1">
    <source>
        <dbReference type="ARBA" id="ARBA00001966"/>
    </source>
</evidence>
<dbReference type="KEGG" id="tper:IWA51_10565"/>
<gene>
    <name evidence="7" type="ORF">IWA51_10565</name>
</gene>
<dbReference type="Gene3D" id="3.20.20.70">
    <property type="entry name" value="Aldolase class I"/>
    <property type="match status" value="1"/>
</dbReference>